<dbReference type="InterPro" id="IPR001320">
    <property type="entry name" value="Iontro_rcpt_C"/>
</dbReference>
<feature type="signal peptide" evidence="21">
    <location>
        <begin position="1"/>
        <end position="18"/>
    </location>
</feature>
<feature type="disulfide bond" evidence="18">
    <location>
        <begin position="731"/>
        <end position="787"/>
    </location>
</feature>
<dbReference type="FunFam" id="3.40.190.10:FF:000439">
    <property type="entry name" value="GLutamate Receptor family (AMPA)"/>
    <property type="match status" value="1"/>
</dbReference>
<evidence type="ECO:0000259" key="22">
    <source>
        <dbReference type="SMART" id="SM00079"/>
    </source>
</evidence>
<accession>A0A915DWI9</accession>
<keyword evidence="6 20" id="KW-1133">Transmembrane helix</keyword>
<dbReference type="CDD" id="cd13714">
    <property type="entry name" value="PBP2_iGluR_Kainate"/>
    <property type="match status" value="1"/>
</dbReference>
<dbReference type="Gene3D" id="3.40.50.2300">
    <property type="match status" value="3"/>
</dbReference>
<dbReference type="FunFam" id="3.40.190.10:FF:000024">
    <property type="entry name" value="Glutamate receptor, ionotropic, delta 1"/>
    <property type="match status" value="1"/>
</dbReference>
<name>A0A915DWI9_9BILA</name>
<evidence type="ECO:0000256" key="1">
    <source>
        <dbReference type="ARBA" id="ARBA00004651"/>
    </source>
</evidence>
<organism evidence="24 25">
    <name type="scientific">Ditylenchus dipsaci</name>
    <dbReference type="NCBI Taxonomy" id="166011"/>
    <lineage>
        <taxon>Eukaryota</taxon>
        <taxon>Metazoa</taxon>
        <taxon>Ecdysozoa</taxon>
        <taxon>Nematoda</taxon>
        <taxon>Chromadorea</taxon>
        <taxon>Rhabditida</taxon>
        <taxon>Tylenchina</taxon>
        <taxon>Tylenchomorpha</taxon>
        <taxon>Sphaerularioidea</taxon>
        <taxon>Anguinidae</taxon>
        <taxon>Anguininae</taxon>
        <taxon>Ditylenchus</taxon>
    </lineage>
</organism>
<dbReference type="PANTHER" id="PTHR18966">
    <property type="entry name" value="IONOTROPIC GLUTAMATE RECEPTOR"/>
    <property type="match status" value="1"/>
</dbReference>
<feature type="transmembrane region" description="Helical" evidence="20">
    <location>
        <begin position="622"/>
        <end position="644"/>
    </location>
</feature>
<evidence type="ECO:0000256" key="14">
    <source>
        <dbReference type="ARBA" id="ARBA00023303"/>
    </source>
</evidence>
<evidence type="ECO:0000256" key="19">
    <source>
        <dbReference type="SAM" id="MobiDB-lite"/>
    </source>
</evidence>
<evidence type="ECO:0000313" key="25">
    <source>
        <dbReference type="WBParaSite" id="jg23701"/>
    </source>
</evidence>
<dbReference type="PRINTS" id="PR00177">
    <property type="entry name" value="NMDARECEPTOR"/>
</dbReference>
<evidence type="ECO:0000256" key="18">
    <source>
        <dbReference type="PIRSR" id="PIRSR601508-3"/>
    </source>
</evidence>
<evidence type="ECO:0000256" key="15">
    <source>
        <dbReference type="ARBA" id="ARBA00034100"/>
    </source>
</evidence>
<reference evidence="25" key="1">
    <citation type="submission" date="2022-11" db="UniProtKB">
        <authorList>
            <consortium name="WormBaseParasite"/>
        </authorList>
    </citation>
    <scope>IDENTIFICATION</scope>
</reference>
<dbReference type="FunFam" id="1.10.287.70:FF:000143">
    <property type="entry name" value="Probable glutamate receptor"/>
    <property type="match status" value="1"/>
</dbReference>
<evidence type="ECO:0000256" key="11">
    <source>
        <dbReference type="ARBA" id="ARBA00023180"/>
    </source>
</evidence>
<feature type="binding site" evidence="16">
    <location>
        <position position="672"/>
    </location>
    <ligand>
        <name>L-glutamate</name>
        <dbReference type="ChEBI" id="CHEBI:29985"/>
    </ligand>
</feature>
<dbReference type="Pfam" id="PF01094">
    <property type="entry name" value="ANF_receptor"/>
    <property type="match status" value="1"/>
</dbReference>
<proteinExistence type="inferred from homology"/>
<keyword evidence="13" id="KW-1071">Ligand-gated ion channel</keyword>
<keyword evidence="4" id="KW-1003">Cell membrane</keyword>
<keyword evidence="9 20" id="KW-0472">Membrane</keyword>
<feature type="binding site" evidence="16">
    <location>
        <position position="501"/>
    </location>
    <ligand>
        <name>L-glutamate</name>
        <dbReference type="ChEBI" id="CHEBI:29985"/>
    </ligand>
</feature>
<dbReference type="InterPro" id="IPR028082">
    <property type="entry name" value="Peripla_BP_I"/>
</dbReference>
<sequence length="884" mass="101517">MTFIPFLVLLLLLPLVCCQQNPFKFGGVFRKKEDAHLIEAFNYSINWVNTHLHLPLSYSSAKQFEPVVEILHEAGDHYALLNKACKLFKEDKIVSLFAPAEHSLISQLTRLTDTLDVPLFTVADDFSYHKLDSLSAEQHQQRLARKQQLSSSRINVFPQAQLMEAISDLILHWRWNRVIVVYVDTQRIKRLIPFLEGEPYFGIRFYFVRVENKDFLEASRKALQMGFIELKHWFLLTSTDLKVMDMELFRHNHARFIAVDAVYPPFLQENMAIFNFSDFKESVKNSWFKQNHGSKNFKMSEAAFILTPSTWQLILCSTSVNCTLLNQAGYGRKLINHIRNTTLIGLTGDLARINLQPIQHPANHNFSFRINLLGYTGRIDDIGYWEPVTDVHVNMSQDSKVQLQRNVKVSDELKPHFRVTTIMERPYVMLKKNHFEMDKNSQFEGFCIDLLEELSNDLGFTYSIHVVRDNKYGGDTGNGSWDGMIGEIMRGEADMVVAPLTANFRRAEVVDFTKPFLSLGISIIFKIPEDHQPDLFSFLNPLSLEIWACILASIFGLTIGMYLVAQVTPYEWNLSFSCCTAHQPTQLLNMHQSKRYLGPAFQQLQGCDFGPRAVSTRLLGGTWWVFTLVIVSAYTANLAAVLTVSRPHIPIRSLDDLANQSTILYGTIKDGSTMQFFQESKIGSHVRMWKQMKNKNVFVRNNREGVDKVLKENYAYLMESSSLEYEVQQNCNLTQIGGVLGSKGYGIALEKKSEWTDWISRQILLYQKRGIIEMKKTKWWRSKGASCTGVGSSVKQQRISLNLHNVSGLFVILFAGLGLSLGIVSLEFYWRRFEISQQEKTDPLLYPKENNKANNGPSHKSKKQKKNKERQKNLRNEVSRLAFQ</sequence>
<evidence type="ECO:0000256" key="21">
    <source>
        <dbReference type="SAM" id="SignalP"/>
    </source>
</evidence>
<dbReference type="Proteomes" id="UP000887574">
    <property type="component" value="Unplaced"/>
</dbReference>
<keyword evidence="8" id="KW-0406">Ion transport</keyword>
<feature type="transmembrane region" description="Helical" evidence="20">
    <location>
        <begin position="806"/>
        <end position="830"/>
    </location>
</feature>
<dbReference type="WBParaSite" id="jg23701">
    <property type="protein sequence ID" value="jg23701"/>
    <property type="gene ID" value="jg23701"/>
</dbReference>
<feature type="binding site" evidence="16">
    <location>
        <position position="673"/>
    </location>
    <ligand>
        <name>L-glutamate</name>
        <dbReference type="ChEBI" id="CHEBI:29985"/>
    </ligand>
</feature>
<evidence type="ECO:0000256" key="16">
    <source>
        <dbReference type="PIRSR" id="PIRSR601508-1"/>
    </source>
</evidence>
<keyword evidence="24" id="KW-1185">Reference proteome</keyword>
<evidence type="ECO:0000256" key="7">
    <source>
        <dbReference type="ARBA" id="ARBA00023018"/>
    </source>
</evidence>
<feature type="site" description="Crucial to convey clamshell closure to channel opening" evidence="17">
    <location>
        <position position="651"/>
    </location>
</feature>
<dbReference type="GO" id="GO:0045211">
    <property type="term" value="C:postsynaptic membrane"/>
    <property type="evidence" value="ECO:0007669"/>
    <property type="project" value="UniProtKB-SubCell"/>
</dbReference>
<evidence type="ECO:0000256" key="3">
    <source>
        <dbReference type="ARBA" id="ARBA00022448"/>
    </source>
</evidence>
<comment type="similarity">
    <text evidence="2">Belongs to the glutamate-gated ion channel (TC 1.A.10.1) family.</text>
</comment>
<evidence type="ECO:0000256" key="17">
    <source>
        <dbReference type="PIRSR" id="PIRSR601508-2"/>
    </source>
</evidence>
<keyword evidence="11" id="KW-0325">Glycoprotein</keyword>
<protein>
    <submittedName>
        <fullName evidence="25">Uncharacterized protein</fullName>
    </submittedName>
</protein>
<feature type="compositionally biased region" description="Basic residues" evidence="19">
    <location>
        <begin position="859"/>
        <end position="869"/>
    </location>
</feature>
<keyword evidence="21" id="KW-0732">Signal</keyword>
<keyword evidence="5 20" id="KW-0812">Transmembrane</keyword>
<keyword evidence="14" id="KW-0407">Ion channel</keyword>
<feature type="region of interest" description="Disordered" evidence="19">
    <location>
        <begin position="844"/>
        <end position="884"/>
    </location>
</feature>
<evidence type="ECO:0000256" key="2">
    <source>
        <dbReference type="ARBA" id="ARBA00008685"/>
    </source>
</evidence>
<dbReference type="InterPro" id="IPR001508">
    <property type="entry name" value="Iono_Glu_rcpt_met"/>
</dbReference>
<keyword evidence="18" id="KW-1015">Disulfide bond</keyword>
<evidence type="ECO:0000259" key="23">
    <source>
        <dbReference type="SMART" id="SM00918"/>
    </source>
</evidence>
<dbReference type="AlphaFoldDB" id="A0A915DWI9"/>
<dbReference type="GO" id="GO:0038023">
    <property type="term" value="F:signaling receptor activity"/>
    <property type="evidence" value="ECO:0007669"/>
    <property type="project" value="InterPro"/>
</dbReference>
<dbReference type="Pfam" id="PF10613">
    <property type="entry name" value="Lig_chan-Glu_bd"/>
    <property type="match status" value="1"/>
</dbReference>
<keyword evidence="3" id="KW-0813">Transport</keyword>
<dbReference type="SUPFAM" id="SSF53822">
    <property type="entry name" value="Periplasmic binding protein-like I"/>
    <property type="match status" value="1"/>
</dbReference>
<dbReference type="InterPro" id="IPR015683">
    <property type="entry name" value="Ionotropic_Glu_rcpt"/>
</dbReference>
<keyword evidence="10" id="KW-0675">Receptor</keyword>
<feature type="domain" description="Ionotropic glutamate receptor L-glutamate and glycine-binding" evidence="23">
    <location>
        <begin position="426"/>
        <end position="490"/>
    </location>
</feature>
<evidence type="ECO:0000256" key="20">
    <source>
        <dbReference type="SAM" id="Phobius"/>
    </source>
</evidence>
<feature type="binding site" evidence="16">
    <location>
        <position position="719"/>
    </location>
    <ligand>
        <name>L-glutamate</name>
        <dbReference type="ChEBI" id="CHEBI:29985"/>
    </ligand>
</feature>
<feature type="binding site" evidence="16">
    <location>
        <position position="506"/>
    </location>
    <ligand>
        <name>L-glutamate</name>
        <dbReference type="ChEBI" id="CHEBI:29985"/>
    </ligand>
</feature>
<evidence type="ECO:0000313" key="24">
    <source>
        <dbReference type="Proteomes" id="UP000887574"/>
    </source>
</evidence>
<dbReference type="SUPFAM" id="SSF53850">
    <property type="entry name" value="Periplasmic binding protein-like II"/>
    <property type="match status" value="1"/>
</dbReference>
<evidence type="ECO:0000256" key="12">
    <source>
        <dbReference type="ARBA" id="ARBA00023257"/>
    </source>
</evidence>
<evidence type="ECO:0000256" key="8">
    <source>
        <dbReference type="ARBA" id="ARBA00023065"/>
    </source>
</evidence>
<feature type="binding site" evidence="16">
    <location>
        <position position="499"/>
    </location>
    <ligand>
        <name>L-glutamate</name>
        <dbReference type="ChEBI" id="CHEBI:29985"/>
    </ligand>
</feature>
<comment type="subcellular location">
    <subcellularLocation>
        <location evidence="1">Cell membrane</location>
        <topology evidence="1">Multi-pass membrane protein</topology>
    </subcellularLocation>
    <subcellularLocation>
        <location evidence="15">Postsynaptic cell membrane</location>
    </subcellularLocation>
</comment>
<dbReference type="InterPro" id="IPR001828">
    <property type="entry name" value="ANF_lig-bd_rcpt"/>
</dbReference>
<dbReference type="Gene3D" id="3.40.190.10">
    <property type="entry name" value="Periplasmic binding protein-like II"/>
    <property type="match status" value="2"/>
</dbReference>
<keyword evidence="12" id="KW-0628">Postsynaptic cell membrane</keyword>
<evidence type="ECO:0000256" key="10">
    <source>
        <dbReference type="ARBA" id="ARBA00023170"/>
    </source>
</evidence>
<evidence type="ECO:0000256" key="13">
    <source>
        <dbReference type="ARBA" id="ARBA00023286"/>
    </source>
</evidence>
<feature type="domain" description="Ionotropic glutamate receptor C-terminal" evidence="22">
    <location>
        <begin position="416"/>
        <end position="782"/>
    </location>
</feature>
<dbReference type="GO" id="GO:0015276">
    <property type="term" value="F:ligand-gated monoatomic ion channel activity"/>
    <property type="evidence" value="ECO:0007669"/>
    <property type="project" value="InterPro"/>
</dbReference>
<evidence type="ECO:0000256" key="9">
    <source>
        <dbReference type="ARBA" id="ARBA00023136"/>
    </source>
</evidence>
<dbReference type="SMART" id="SM00918">
    <property type="entry name" value="Lig_chan-Glu_bd"/>
    <property type="match status" value="1"/>
</dbReference>
<evidence type="ECO:0000256" key="6">
    <source>
        <dbReference type="ARBA" id="ARBA00022989"/>
    </source>
</evidence>
<dbReference type="SMART" id="SM00079">
    <property type="entry name" value="PBPe"/>
    <property type="match status" value="1"/>
</dbReference>
<feature type="chain" id="PRO_5037455864" evidence="21">
    <location>
        <begin position="19"/>
        <end position="884"/>
    </location>
</feature>
<keyword evidence="7" id="KW-0770">Synapse</keyword>
<feature type="transmembrane region" description="Helical" evidence="20">
    <location>
        <begin position="544"/>
        <end position="565"/>
    </location>
</feature>
<dbReference type="InterPro" id="IPR019594">
    <property type="entry name" value="Glu/Gly-bd"/>
</dbReference>
<evidence type="ECO:0000256" key="5">
    <source>
        <dbReference type="ARBA" id="ARBA00022692"/>
    </source>
</evidence>
<dbReference type="Pfam" id="PF00060">
    <property type="entry name" value="Lig_chan"/>
    <property type="match status" value="1"/>
</dbReference>
<evidence type="ECO:0000256" key="4">
    <source>
        <dbReference type="ARBA" id="ARBA00022475"/>
    </source>
</evidence>